<feature type="signal peptide" evidence="1">
    <location>
        <begin position="1"/>
        <end position="22"/>
    </location>
</feature>
<evidence type="ECO:0000256" key="1">
    <source>
        <dbReference type="SAM" id="SignalP"/>
    </source>
</evidence>
<name>A0A2M4DE77_ANODA</name>
<reference evidence="2" key="1">
    <citation type="submission" date="2018-01" db="EMBL/GenBank/DDBJ databases">
        <title>An insight into the sialome of Amazonian anophelines.</title>
        <authorList>
            <person name="Ribeiro J.M."/>
            <person name="Scarpassa V."/>
            <person name="Calvo E."/>
        </authorList>
    </citation>
    <scope>NUCLEOTIDE SEQUENCE</scope>
</reference>
<evidence type="ECO:0000313" key="2">
    <source>
        <dbReference type="EMBL" id="MBW75866.1"/>
    </source>
</evidence>
<proteinExistence type="predicted"/>
<protein>
    <submittedName>
        <fullName evidence="2">Putative secreted protein</fullName>
    </submittedName>
</protein>
<dbReference type="AlphaFoldDB" id="A0A2M4DE77"/>
<organism evidence="2">
    <name type="scientific">Anopheles darlingi</name>
    <name type="common">Mosquito</name>
    <dbReference type="NCBI Taxonomy" id="43151"/>
    <lineage>
        <taxon>Eukaryota</taxon>
        <taxon>Metazoa</taxon>
        <taxon>Ecdysozoa</taxon>
        <taxon>Arthropoda</taxon>
        <taxon>Hexapoda</taxon>
        <taxon>Insecta</taxon>
        <taxon>Pterygota</taxon>
        <taxon>Neoptera</taxon>
        <taxon>Endopterygota</taxon>
        <taxon>Diptera</taxon>
        <taxon>Nematocera</taxon>
        <taxon>Culicoidea</taxon>
        <taxon>Culicidae</taxon>
        <taxon>Anophelinae</taxon>
        <taxon>Anopheles</taxon>
    </lineage>
</organism>
<dbReference type="EMBL" id="GGFL01011688">
    <property type="protein sequence ID" value="MBW75866.1"/>
    <property type="molecule type" value="Transcribed_RNA"/>
</dbReference>
<feature type="chain" id="PRO_5014785805" evidence="1">
    <location>
        <begin position="23"/>
        <end position="78"/>
    </location>
</feature>
<keyword evidence="1" id="KW-0732">Signal</keyword>
<sequence length="78" mass="8458">MVRFGRIATVVMVFAEIGPVRCGGCCGRFARFAERRNFGCRFGKLTKIGGRAREPVHDDVTTRGFVDTASTTTTIATG</sequence>
<accession>A0A2M4DE77</accession>